<comment type="caution">
    <text evidence="2">The sequence shown here is derived from an EMBL/GenBank/DDBJ whole genome shotgun (WGS) entry which is preliminary data.</text>
</comment>
<protein>
    <submittedName>
        <fullName evidence="2">Uncharacterized protein</fullName>
    </submittedName>
</protein>
<gene>
    <name evidence="2" type="ORF">HanXRQr2_Chr09g0391931</name>
</gene>
<organism evidence="2 3">
    <name type="scientific">Helianthus annuus</name>
    <name type="common">Common sunflower</name>
    <dbReference type="NCBI Taxonomy" id="4232"/>
    <lineage>
        <taxon>Eukaryota</taxon>
        <taxon>Viridiplantae</taxon>
        <taxon>Streptophyta</taxon>
        <taxon>Embryophyta</taxon>
        <taxon>Tracheophyta</taxon>
        <taxon>Spermatophyta</taxon>
        <taxon>Magnoliopsida</taxon>
        <taxon>eudicotyledons</taxon>
        <taxon>Gunneridae</taxon>
        <taxon>Pentapetalae</taxon>
        <taxon>asterids</taxon>
        <taxon>campanulids</taxon>
        <taxon>Asterales</taxon>
        <taxon>Asteraceae</taxon>
        <taxon>Asteroideae</taxon>
        <taxon>Heliantheae alliance</taxon>
        <taxon>Heliantheae</taxon>
        <taxon>Helianthus</taxon>
    </lineage>
</organism>
<sequence>MPAAPDPRGSEHTATATHVSEGSLAGTVSSAAGDTGDTGYGTASAPGLGGGLVAGFAGDGVGLAGVFGYVGVDEVDDVWTDGGFHDGGEGEGGGGVGGHVGFEWLDGDERAGGGHFWVQRECGRGVRVSAKRVRVLSGSDIGGEMGVCVKWALVFILSIGPL</sequence>
<evidence type="ECO:0000256" key="1">
    <source>
        <dbReference type="SAM" id="MobiDB-lite"/>
    </source>
</evidence>
<evidence type="ECO:0000313" key="3">
    <source>
        <dbReference type="Proteomes" id="UP000215914"/>
    </source>
</evidence>
<dbReference type="Gramene" id="mRNA:HanXRQr2_Chr09g0391931">
    <property type="protein sequence ID" value="CDS:HanXRQr2_Chr09g0391931.1"/>
    <property type="gene ID" value="HanXRQr2_Chr09g0391931"/>
</dbReference>
<proteinExistence type="predicted"/>
<evidence type="ECO:0000313" key="2">
    <source>
        <dbReference type="EMBL" id="KAF5791198.1"/>
    </source>
</evidence>
<accession>A0A9K3N9C7</accession>
<dbReference type="Proteomes" id="UP000215914">
    <property type="component" value="Unassembled WGS sequence"/>
</dbReference>
<feature type="region of interest" description="Disordered" evidence="1">
    <location>
        <begin position="1"/>
        <end position="31"/>
    </location>
</feature>
<name>A0A9K3N9C7_HELAN</name>
<reference evidence="2" key="2">
    <citation type="submission" date="2020-06" db="EMBL/GenBank/DDBJ databases">
        <title>Helianthus annuus Genome sequencing and assembly Release 2.</title>
        <authorList>
            <person name="Gouzy J."/>
            <person name="Langlade N."/>
            <person name="Munos S."/>
        </authorList>
    </citation>
    <scope>NUCLEOTIDE SEQUENCE</scope>
    <source>
        <tissue evidence="2">Leaves</tissue>
    </source>
</reference>
<dbReference type="EMBL" id="MNCJ02000324">
    <property type="protein sequence ID" value="KAF5791198.1"/>
    <property type="molecule type" value="Genomic_DNA"/>
</dbReference>
<keyword evidence="3" id="KW-1185">Reference proteome</keyword>
<reference evidence="2" key="1">
    <citation type="journal article" date="2017" name="Nature">
        <title>The sunflower genome provides insights into oil metabolism, flowering and Asterid evolution.</title>
        <authorList>
            <person name="Badouin H."/>
            <person name="Gouzy J."/>
            <person name="Grassa C.J."/>
            <person name="Murat F."/>
            <person name="Staton S.E."/>
            <person name="Cottret L."/>
            <person name="Lelandais-Briere C."/>
            <person name="Owens G.L."/>
            <person name="Carrere S."/>
            <person name="Mayjonade B."/>
            <person name="Legrand L."/>
            <person name="Gill N."/>
            <person name="Kane N.C."/>
            <person name="Bowers J.E."/>
            <person name="Hubner S."/>
            <person name="Bellec A."/>
            <person name="Berard A."/>
            <person name="Berges H."/>
            <person name="Blanchet N."/>
            <person name="Boniface M.C."/>
            <person name="Brunel D."/>
            <person name="Catrice O."/>
            <person name="Chaidir N."/>
            <person name="Claudel C."/>
            <person name="Donnadieu C."/>
            <person name="Faraut T."/>
            <person name="Fievet G."/>
            <person name="Helmstetter N."/>
            <person name="King M."/>
            <person name="Knapp S.J."/>
            <person name="Lai Z."/>
            <person name="Le Paslier M.C."/>
            <person name="Lippi Y."/>
            <person name="Lorenzon L."/>
            <person name="Mandel J.R."/>
            <person name="Marage G."/>
            <person name="Marchand G."/>
            <person name="Marquand E."/>
            <person name="Bret-Mestries E."/>
            <person name="Morien E."/>
            <person name="Nambeesan S."/>
            <person name="Nguyen T."/>
            <person name="Pegot-Espagnet P."/>
            <person name="Pouilly N."/>
            <person name="Raftis F."/>
            <person name="Sallet E."/>
            <person name="Schiex T."/>
            <person name="Thomas J."/>
            <person name="Vandecasteele C."/>
            <person name="Vares D."/>
            <person name="Vear F."/>
            <person name="Vautrin S."/>
            <person name="Crespi M."/>
            <person name="Mangin B."/>
            <person name="Burke J.M."/>
            <person name="Salse J."/>
            <person name="Munos S."/>
            <person name="Vincourt P."/>
            <person name="Rieseberg L.H."/>
            <person name="Langlade N.B."/>
        </authorList>
    </citation>
    <scope>NUCLEOTIDE SEQUENCE</scope>
    <source>
        <tissue evidence="2">Leaves</tissue>
    </source>
</reference>
<dbReference type="AlphaFoldDB" id="A0A9K3N9C7"/>